<dbReference type="Pfam" id="PF07536">
    <property type="entry name" value="HWE_HK"/>
    <property type="match status" value="1"/>
</dbReference>
<dbReference type="InterPro" id="IPR013767">
    <property type="entry name" value="PAS_fold"/>
</dbReference>
<sequence>MRRDEPSYSPARDRQIIQSITEFAIIATDREGIVTDWNAGAEQILGWSAWEMVGRTAELFFTPEDRESGRAFKEMAIALETGRALDERWHLKRDGSPFWASGEMMPLLDEEDRHTGFVKVLRDRTEQTVAQRARRDDQEQLEAIFSQSPSFMALLRGPEHRFERVNPGYSKLVGGRDVVGRTVAEALPEAAAQGFVDLLDDVYRRGLAHHATDTPITLQAGPNAPAKHLYLDFVYQPIRDADGLVVGIFVEGVDVTERIFGARRLRETEDRYRALAENVDVGMCVVEMKFDETGKSIDYRIVDGNPAYERHTGLYGSVGKWVTEVAPGLEPHWFDTYGHVALSGEPARFELGATGLGNRMFEVEAHRVGVPDRHHVAILFTDVTDRRRVAADLADSERKWRSLFERLQEGFILGKVVRDAEGRVTDWRYEEVNQAWGDLVGISPKSAAGRTIREVFPGIEDEWVNEFAVVVDSGETIRFTRQVGSLGRWYDGVCQPIGDDRFTVLFLEVTDRVRAEARREAMADLSQALSAMTAPDEMSAAAARIIGQALGVGRVGYGTVGTDGEAFTVPNDWTAEGYPTLAGTYRMDDYGGYAEDLRQGRTVVIPDIRLDPRTASDTAPLESVSVRRLINLPIVENGRTVAVLYVNDDEPGEWLPEEVAFVADAAGRTRTAIQRRRAEEELRENEAFMRSVLASSSDCIKVLDLDANIVFMSEGGQRVMDVSDFNAIAGCPWPDFWQGEGNVAAKEAIASALAGKPAAFQGYADTMKGTRRYWDVQVSPICGVDGRPERILSVSRDISELKASEEARAVLNQELSHRMKNLLAMVQAITAQTMRQARSLEEANEAVFTRISALARTQDILTRSNFEEADIGEVVNAAIGPHQTKDHRIEADGPRLGLTAQQALGLSLAIHELATNAAKYGALSNETGRVAMSWGLVDGAFEFRWIETGGPAVTPPTRRGFGSKLIERIVASYFDGAGHIDFDPAGIRFTLTGAPARPACLA</sequence>
<evidence type="ECO:0000256" key="5">
    <source>
        <dbReference type="ARBA" id="ARBA00022553"/>
    </source>
</evidence>
<keyword evidence="8" id="KW-0288">FMN</keyword>
<keyword evidence="16" id="KW-0675">Receptor</keyword>
<dbReference type="SUPFAM" id="SSF55785">
    <property type="entry name" value="PYP-like sensor domain (PAS domain)"/>
    <property type="match status" value="5"/>
</dbReference>
<keyword evidence="10" id="KW-0677">Repeat</keyword>
<evidence type="ECO:0000256" key="6">
    <source>
        <dbReference type="ARBA" id="ARBA00022606"/>
    </source>
</evidence>
<dbReference type="InterPro" id="IPR035965">
    <property type="entry name" value="PAS-like_dom_sf"/>
</dbReference>
<dbReference type="InterPro" id="IPR029016">
    <property type="entry name" value="GAF-like_dom_sf"/>
</dbReference>
<evidence type="ECO:0000313" key="20">
    <source>
        <dbReference type="Proteomes" id="UP000644699"/>
    </source>
</evidence>
<dbReference type="Gene3D" id="3.30.450.40">
    <property type="match status" value="1"/>
</dbReference>
<dbReference type="AlphaFoldDB" id="A0A916ZLE4"/>
<evidence type="ECO:0000256" key="9">
    <source>
        <dbReference type="ARBA" id="ARBA00022679"/>
    </source>
</evidence>
<evidence type="ECO:0000256" key="15">
    <source>
        <dbReference type="ARBA" id="ARBA00023026"/>
    </source>
</evidence>
<dbReference type="SMART" id="SM00911">
    <property type="entry name" value="HWE_HK"/>
    <property type="match status" value="1"/>
</dbReference>
<dbReference type="GO" id="GO:0004673">
    <property type="term" value="F:protein histidine kinase activity"/>
    <property type="evidence" value="ECO:0007669"/>
    <property type="project" value="UniProtKB-EC"/>
</dbReference>
<evidence type="ECO:0000256" key="3">
    <source>
        <dbReference type="ARBA" id="ARBA00021740"/>
    </source>
</evidence>
<evidence type="ECO:0000256" key="2">
    <source>
        <dbReference type="ARBA" id="ARBA00012438"/>
    </source>
</evidence>
<dbReference type="PROSITE" id="PS50112">
    <property type="entry name" value="PAS"/>
    <property type="match status" value="1"/>
</dbReference>
<keyword evidence="7" id="KW-0285">Flavoprotein</keyword>
<dbReference type="EMBL" id="BMIQ01000003">
    <property type="protein sequence ID" value="GGE02190.1"/>
    <property type="molecule type" value="Genomic_DNA"/>
</dbReference>
<dbReference type="PANTHER" id="PTHR41523">
    <property type="entry name" value="TWO-COMPONENT SYSTEM SENSOR PROTEIN"/>
    <property type="match status" value="1"/>
</dbReference>
<feature type="domain" description="PAS" evidence="17">
    <location>
        <begin position="9"/>
        <end position="82"/>
    </location>
</feature>
<evidence type="ECO:0000256" key="8">
    <source>
        <dbReference type="ARBA" id="ARBA00022643"/>
    </source>
</evidence>
<keyword evidence="13" id="KW-0067">ATP-binding</keyword>
<proteinExistence type="predicted"/>
<dbReference type="Gene3D" id="3.30.450.20">
    <property type="entry name" value="PAS domain"/>
    <property type="match status" value="5"/>
</dbReference>
<dbReference type="CDD" id="cd00130">
    <property type="entry name" value="PAS"/>
    <property type="match status" value="1"/>
</dbReference>
<dbReference type="InterPro" id="IPR013656">
    <property type="entry name" value="PAS_4"/>
</dbReference>
<reference evidence="19" key="1">
    <citation type="journal article" date="2014" name="Int. J. Syst. Evol. Microbiol.">
        <title>Complete genome sequence of Corynebacterium casei LMG S-19264T (=DSM 44701T), isolated from a smear-ripened cheese.</title>
        <authorList>
            <consortium name="US DOE Joint Genome Institute (JGI-PGF)"/>
            <person name="Walter F."/>
            <person name="Albersmeier A."/>
            <person name="Kalinowski J."/>
            <person name="Ruckert C."/>
        </authorList>
    </citation>
    <scope>NUCLEOTIDE SEQUENCE</scope>
    <source>
        <strain evidence="19">CGMCC 1.15367</strain>
    </source>
</reference>
<accession>A0A916ZLE4</accession>
<comment type="caution">
    <text evidence="19">The sequence shown here is derived from an EMBL/GenBank/DDBJ whole genome shotgun (WGS) entry which is preliminary data.</text>
</comment>
<dbReference type="SMART" id="SM00065">
    <property type="entry name" value="GAF"/>
    <property type="match status" value="1"/>
</dbReference>
<dbReference type="Gene3D" id="3.30.565.10">
    <property type="entry name" value="Histidine kinase-like ATPase, C-terminal domain"/>
    <property type="match status" value="1"/>
</dbReference>
<dbReference type="InterPro" id="IPR003018">
    <property type="entry name" value="GAF"/>
</dbReference>
<dbReference type="SMART" id="SM00091">
    <property type="entry name" value="PAS"/>
    <property type="match status" value="4"/>
</dbReference>
<evidence type="ECO:0000313" key="19">
    <source>
        <dbReference type="EMBL" id="GGE02190.1"/>
    </source>
</evidence>
<dbReference type="GO" id="GO:0009881">
    <property type="term" value="F:photoreceptor activity"/>
    <property type="evidence" value="ECO:0007669"/>
    <property type="project" value="UniProtKB-KW"/>
</dbReference>
<dbReference type="EC" id="2.7.13.3" evidence="2"/>
<dbReference type="SMART" id="SM00086">
    <property type="entry name" value="PAC"/>
    <property type="match status" value="3"/>
</dbReference>
<keyword evidence="12" id="KW-0418">Kinase</keyword>
<dbReference type="InterPro" id="IPR000700">
    <property type="entry name" value="PAS-assoc_C"/>
</dbReference>
<dbReference type="NCBIfam" id="TIGR00229">
    <property type="entry name" value="sensory_box"/>
    <property type="match status" value="2"/>
</dbReference>
<evidence type="ECO:0000256" key="16">
    <source>
        <dbReference type="ARBA" id="ARBA00023170"/>
    </source>
</evidence>
<keyword evidence="6" id="KW-0716">Sensory transduction</keyword>
<keyword evidence="20" id="KW-1185">Reference proteome</keyword>
<evidence type="ECO:0000259" key="18">
    <source>
        <dbReference type="PROSITE" id="PS50113"/>
    </source>
</evidence>
<dbReference type="InterPro" id="IPR011102">
    <property type="entry name" value="Sig_transdc_His_kinase_HWE"/>
</dbReference>
<dbReference type="InterPro" id="IPR036890">
    <property type="entry name" value="HATPase_C_sf"/>
</dbReference>
<keyword evidence="14" id="KW-0157">Chromophore</keyword>
<dbReference type="Pfam" id="PF13188">
    <property type="entry name" value="PAS_8"/>
    <property type="match status" value="1"/>
</dbReference>
<dbReference type="PANTHER" id="PTHR41523:SF7">
    <property type="entry name" value="HISTIDINE KINASE"/>
    <property type="match status" value="1"/>
</dbReference>
<evidence type="ECO:0000259" key="17">
    <source>
        <dbReference type="PROSITE" id="PS50112"/>
    </source>
</evidence>
<evidence type="ECO:0000256" key="7">
    <source>
        <dbReference type="ARBA" id="ARBA00022630"/>
    </source>
</evidence>
<dbReference type="Pfam" id="PF00989">
    <property type="entry name" value="PAS"/>
    <property type="match status" value="1"/>
</dbReference>
<dbReference type="Proteomes" id="UP000644699">
    <property type="component" value="Unassembled WGS sequence"/>
</dbReference>
<keyword evidence="11" id="KW-0547">Nucleotide-binding</keyword>
<dbReference type="SUPFAM" id="SSF55781">
    <property type="entry name" value="GAF domain-like"/>
    <property type="match status" value="1"/>
</dbReference>
<dbReference type="InterPro" id="IPR000014">
    <property type="entry name" value="PAS"/>
</dbReference>
<feature type="domain" description="PAC" evidence="18">
    <location>
        <begin position="212"/>
        <end position="267"/>
    </location>
</feature>
<evidence type="ECO:0000256" key="13">
    <source>
        <dbReference type="ARBA" id="ARBA00022840"/>
    </source>
</evidence>
<keyword evidence="15" id="KW-0843">Virulence</keyword>
<gene>
    <name evidence="19" type="ORF">GCM10011390_21310</name>
</gene>
<dbReference type="GO" id="GO:0006355">
    <property type="term" value="P:regulation of DNA-templated transcription"/>
    <property type="evidence" value="ECO:0007669"/>
    <property type="project" value="InterPro"/>
</dbReference>
<organism evidence="19 20">
    <name type="scientific">Aureimonas endophytica</name>
    <dbReference type="NCBI Taxonomy" id="2027858"/>
    <lineage>
        <taxon>Bacteria</taxon>
        <taxon>Pseudomonadati</taxon>
        <taxon>Pseudomonadota</taxon>
        <taxon>Alphaproteobacteria</taxon>
        <taxon>Hyphomicrobiales</taxon>
        <taxon>Aurantimonadaceae</taxon>
        <taxon>Aureimonas</taxon>
    </lineage>
</organism>
<evidence type="ECO:0000256" key="1">
    <source>
        <dbReference type="ARBA" id="ARBA00000085"/>
    </source>
</evidence>
<keyword evidence="4" id="KW-0600">Photoreceptor protein</keyword>
<reference evidence="19" key="2">
    <citation type="submission" date="2020-09" db="EMBL/GenBank/DDBJ databases">
        <authorList>
            <person name="Sun Q."/>
            <person name="Zhou Y."/>
        </authorList>
    </citation>
    <scope>NUCLEOTIDE SEQUENCE</scope>
    <source>
        <strain evidence="19">CGMCC 1.15367</strain>
    </source>
</reference>
<evidence type="ECO:0000256" key="10">
    <source>
        <dbReference type="ARBA" id="ARBA00022737"/>
    </source>
</evidence>
<dbReference type="RefSeq" id="WP_188908293.1">
    <property type="nucleotide sequence ID" value="NZ_BMIQ01000003.1"/>
</dbReference>
<comment type="catalytic activity">
    <reaction evidence="1">
        <text>ATP + protein L-histidine = ADP + protein N-phospho-L-histidine.</text>
        <dbReference type="EC" id="2.7.13.3"/>
    </reaction>
</comment>
<evidence type="ECO:0000256" key="14">
    <source>
        <dbReference type="ARBA" id="ARBA00022991"/>
    </source>
</evidence>
<dbReference type="Pfam" id="PF08448">
    <property type="entry name" value="PAS_4"/>
    <property type="match status" value="3"/>
</dbReference>
<dbReference type="Pfam" id="PF01590">
    <property type="entry name" value="GAF"/>
    <property type="match status" value="1"/>
</dbReference>
<feature type="domain" description="PAC" evidence="18">
    <location>
        <begin position="83"/>
        <end position="136"/>
    </location>
</feature>
<dbReference type="InterPro" id="IPR001610">
    <property type="entry name" value="PAC"/>
</dbReference>
<keyword evidence="5" id="KW-0597">Phosphoprotein</keyword>
<name>A0A916ZLE4_9HYPH</name>
<keyword evidence="9" id="KW-0808">Transferase</keyword>
<protein>
    <recommendedName>
        <fullName evidence="3">Blue-light-activated histidine kinase</fullName>
        <ecNumber evidence="2">2.7.13.3</ecNumber>
    </recommendedName>
</protein>
<evidence type="ECO:0000256" key="12">
    <source>
        <dbReference type="ARBA" id="ARBA00022777"/>
    </source>
</evidence>
<dbReference type="GO" id="GO:0005524">
    <property type="term" value="F:ATP binding"/>
    <property type="evidence" value="ECO:0007669"/>
    <property type="project" value="UniProtKB-KW"/>
</dbReference>
<evidence type="ECO:0000256" key="11">
    <source>
        <dbReference type="ARBA" id="ARBA00022741"/>
    </source>
</evidence>
<evidence type="ECO:0000256" key="4">
    <source>
        <dbReference type="ARBA" id="ARBA00022543"/>
    </source>
</evidence>
<dbReference type="PROSITE" id="PS50113">
    <property type="entry name" value="PAC"/>
    <property type="match status" value="2"/>
</dbReference>